<dbReference type="InterPro" id="IPR024867">
    <property type="entry name" value="NFRKB"/>
</dbReference>
<dbReference type="EMBL" id="DF974459">
    <property type="protein sequence ID" value="GAU48683.1"/>
    <property type="molecule type" value="Genomic_DNA"/>
</dbReference>
<sequence>MLLCMHGSSSKRGTSLCSGELHPDMIVYQEQHLKSDKRAYFSQLRNYHEDMIGFLSKLKESWETGKDPEKEILPKIPRSKNDIVKSRLSNLDEFRHNDHDGNVTVASESYSWGAEEKAYGDNQISSMGQGDEFQRRLLQIFACTAMVPPRS</sequence>
<dbReference type="Proteomes" id="UP000242715">
    <property type="component" value="Unassembled WGS sequence"/>
</dbReference>
<name>A0A2Z6P2G4_TRISU</name>
<dbReference type="PANTHER" id="PTHR13052">
    <property type="entry name" value="NFRKB-RELATED"/>
    <property type="match status" value="1"/>
</dbReference>
<dbReference type="OrthoDB" id="70874at2759"/>
<reference evidence="2" key="1">
    <citation type="journal article" date="2017" name="Front. Plant Sci.">
        <title>Climate Clever Clovers: New Paradigm to Reduce the Environmental Footprint of Ruminants by Breeding Low Methanogenic Forages Utilizing Haplotype Variation.</title>
        <authorList>
            <person name="Kaur P."/>
            <person name="Appels R."/>
            <person name="Bayer P.E."/>
            <person name="Keeble-Gagnere G."/>
            <person name="Wang J."/>
            <person name="Hirakawa H."/>
            <person name="Shirasawa K."/>
            <person name="Vercoe P."/>
            <person name="Stefanova K."/>
            <person name="Durmic Z."/>
            <person name="Nichols P."/>
            <person name="Revell C."/>
            <person name="Isobe S.N."/>
            <person name="Edwards D."/>
            <person name="Erskine W."/>
        </authorList>
    </citation>
    <scope>NUCLEOTIDE SEQUENCE [LARGE SCALE GENOMIC DNA]</scope>
    <source>
        <strain evidence="2">cv. Daliak</strain>
    </source>
</reference>
<dbReference type="PANTHER" id="PTHR13052:SF2">
    <property type="entry name" value="NUCLEAR FACTOR KAPPA-B-BINDING PROTEIN"/>
    <property type="match status" value="1"/>
</dbReference>
<dbReference type="GO" id="GO:0031011">
    <property type="term" value="C:Ino80 complex"/>
    <property type="evidence" value="ECO:0007669"/>
    <property type="project" value="InterPro"/>
</dbReference>
<evidence type="ECO:0000313" key="1">
    <source>
        <dbReference type="EMBL" id="GAU48683.1"/>
    </source>
</evidence>
<proteinExistence type="predicted"/>
<protein>
    <submittedName>
        <fullName evidence="1">Uncharacterized protein</fullName>
    </submittedName>
</protein>
<accession>A0A2Z6P2G4</accession>
<gene>
    <name evidence="1" type="ORF">TSUD_324800</name>
</gene>
<dbReference type="AlphaFoldDB" id="A0A2Z6P2G4"/>
<organism evidence="1 2">
    <name type="scientific">Trifolium subterraneum</name>
    <name type="common">Subterranean clover</name>
    <dbReference type="NCBI Taxonomy" id="3900"/>
    <lineage>
        <taxon>Eukaryota</taxon>
        <taxon>Viridiplantae</taxon>
        <taxon>Streptophyta</taxon>
        <taxon>Embryophyta</taxon>
        <taxon>Tracheophyta</taxon>
        <taxon>Spermatophyta</taxon>
        <taxon>Magnoliopsida</taxon>
        <taxon>eudicotyledons</taxon>
        <taxon>Gunneridae</taxon>
        <taxon>Pentapetalae</taxon>
        <taxon>rosids</taxon>
        <taxon>fabids</taxon>
        <taxon>Fabales</taxon>
        <taxon>Fabaceae</taxon>
        <taxon>Papilionoideae</taxon>
        <taxon>50 kb inversion clade</taxon>
        <taxon>NPAAA clade</taxon>
        <taxon>Hologalegina</taxon>
        <taxon>IRL clade</taxon>
        <taxon>Trifolieae</taxon>
        <taxon>Trifolium</taxon>
    </lineage>
</organism>
<keyword evidence="2" id="KW-1185">Reference proteome</keyword>
<evidence type="ECO:0000313" key="2">
    <source>
        <dbReference type="Proteomes" id="UP000242715"/>
    </source>
</evidence>